<organism evidence="9 10">
    <name type="scientific">Gemmobacter denitrificans</name>
    <dbReference type="NCBI Taxonomy" id="3123040"/>
    <lineage>
        <taxon>Bacteria</taxon>
        <taxon>Pseudomonadati</taxon>
        <taxon>Pseudomonadota</taxon>
        <taxon>Alphaproteobacteria</taxon>
        <taxon>Rhodobacterales</taxon>
        <taxon>Paracoccaceae</taxon>
        <taxon>Gemmobacter</taxon>
    </lineage>
</organism>
<dbReference type="RefSeq" id="WP_335420054.1">
    <property type="nucleotide sequence ID" value="NZ_JBALHR010000002.1"/>
</dbReference>
<evidence type="ECO:0000259" key="8">
    <source>
        <dbReference type="Pfam" id="PF11967"/>
    </source>
</evidence>
<evidence type="ECO:0000313" key="9">
    <source>
        <dbReference type="EMBL" id="MEH7827352.1"/>
    </source>
</evidence>
<comment type="function">
    <text evidence="7">Involved in DNA repair and RecF pathway recombination.</text>
</comment>
<dbReference type="InterPro" id="IPR003717">
    <property type="entry name" value="RecO"/>
</dbReference>
<proteinExistence type="inferred from homology"/>
<dbReference type="PANTHER" id="PTHR33991">
    <property type="entry name" value="DNA REPAIR PROTEIN RECO"/>
    <property type="match status" value="1"/>
</dbReference>
<dbReference type="InterPro" id="IPR042242">
    <property type="entry name" value="RecO_C"/>
</dbReference>
<dbReference type="Gene3D" id="1.20.1440.120">
    <property type="entry name" value="Recombination protein O, C-terminal domain"/>
    <property type="match status" value="1"/>
</dbReference>
<keyword evidence="10" id="KW-1185">Reference proteome</keyword>
<dbReference type="Pfam" id="PF11967">
    <property type="entry name" value="RecO_N"/>
    <property type="match status" value="1"/>
</dbReference>
<comment type="caution">
    <text evidence="9">The sequence shown here is derived from an EMBL/GenBank/DDBJ whole genome shotgun (WGS) entry which is preliminary data.</text>
</comment>
<evidence type="ECO:0000256" key="2">
    <source>
        <dbReference type="ARBA" id="ARBA00021310"/>
    </source>
</evidence>
<evidence type="ECO:0000256" key="5">
    <source>
        <dbReference type="ARBA" id="ARBA00023204"/>
    </source>
</evidence>
<accession>A0ABU8BRM6</accession>
<dbReference type="InterPro" id="IPR012340">
    <property type="entry name" value="NA-bd_OB-fold"/>
</dbReference>
<keyword evidence="3 7" id="KW-0227">DNA damage</keyword>
<evidence type="ECO:0000256" key="7">
    <source>
        <dbReference type="HAMAP-Rule" id="MF_00201"/>
    </source>
</evidence>
<keyword evidence="5 7" id="KW-0234">DNA repair</keyword>
<dbReference type="Proteomes" id="UP001431963">
    <property type="component" value="Unassembled WGS sequence"/>
</dbReference>
<keyword evidence="4 7" id="KW-0233">DNA recombination</keyword>
<dbReference type="Pfam" id="PF02565">
    <property type="entry name" value="RecO_C"/>
    <property type="match status" value="1"/>
</dbReference>
<sequence>MEWTDSGTVIGARLHGETSAIIEVFTAEHGRQAGMVRGGASRKMVAMLQPGSEVQVVWRARLDEHLGSFSVEPLRSRAALLEDRSGLAGLNAVCAMLRMALPERDPHPGLFRTTTALLAAMEAGRPAAAGDMPDWAGQYLRWELALLEDAGFALDLGRCAVTGSREDLAYVSPRTGRAVSRAGAGEWADRLLPLPQALLGQGPVTALDLQQGLALTRHFLTRAFAPLRPSLALPDARNRLVALLDRAT</sequence>
<feature type="domain" description="DNA replication/recombination mediator RecO N-terminal" evidence="8">
    <location>
        <begin position="1"/>
        <end position="75"/>
    </location>
</feature>
<dbReference type="Gene3D" id="2.40.50.140">
    <property type="entry name" value="Nucleic acid-binding proteins"/>
    <property type="match status" value="1"/>
</dbReference>
<dbReference type="InterPro" id="IPR022572">
    <property type="entry name" value="DNA_rep/recomb_RecO_N"/>
</dbReference>
<dbReference type="PANTHER" id="PTHR33991:SF1">
    <property type="entry name" value="DNA REPAIR PROTEIN RECO"/>
    <property type="match status" value="1"/>
</dbReference>
<evidence type="ECO:0000313" key="10">
    <source>
        <dbReference type="Proteomes" id="UP001431963"/>
    </source>
</evidence>
<dbReference type="SUPFAM" id="SSF57863">
    <property type="entry name" value="ArfGap/RecO-like zinc finger"/>
    <property type="match status" value="1"/>
</dbReference>
<dbReference type="InterPro" id="IPR037278">
    <property type="entry name" value="ARFGAP/RecO"/>
</dbReference>
<dbReference type="SUPFAM" id="SSF50249">
    <property type="entry name" value="Nucleic acid-binding proteins"/>
    <property type="match status" value="1"/>
</dbReference>
<dbReference type="HAMAP" id="MF_00201">
    <property type="entry name" value="RecO"/>
    <property type="match status" value="1"/>
</dbReference>
<dbReference type="EMBL" id="JBALHR010000002">
    <property type="protein sequence ID" value="MEH7827352.1"/>
    <property type="molecule type" value="Genomic_DNA"/>
</dbReference>
<evidence type="ECO:0000256" key="1">
    <source>
        <dbReference type="ARBA" id="ARBA00007452"/>
    </source>
</evidence>
<reference evidence="9" key="1">
    <citation type="submission" date="2024-02" db="EMBL/GenBank/DDBJ databases">
        <title>Genome sequences of strain Gemmobacter sp. JM10B15.</title>
        <authorList>
            <person name="Zhang M."/>
        </authorList>
    </citation>
    <scope>NUCLEOTIDE SEQUENCE</scope>
    <source>
        <strain evidence="9">JM10B15</strain>
    </source>
</reference>
<comment type="similarity">
    <text evidence="1 7">Belongs to the RecO family.</text>
</comment>
<gene>
    <name evidence="7 9" type="primary">recO</name>
    <name evidence="9" type="ORF">V6590_04255</name>
</gene>
<dbReference type="NCBIfam" id="TIGR00613">
    <property type="entry name" value="reco"/>
    <property type="match status" value="1"/>
</dbReference>
<name>A0ABU8BRM6_9RHOB</name>
<protein>
    <recommendedName>
        <fullName evidence="2 7">DNA repair protein RecO</fullName>
    </recommendedName>
    <alternativeName>
        <fullName evidence="6 7">Recombination protein O</fullName>
    </alternativeName>
</protein>
<evidence type="ECO:0000256" key="4">
    <source>
        <dbReference type="ARBA" id="ARBA00023172"/>
    </source>
</evidence>
<evidence type="ECO:0000256" key="3">
    <source>
        <dbReference type="ARBA" id="ARBA00022763"/>
    </source>
</evidence>
<evidence type="ECO:0000256" key="6">
    <source>
        <dbReference type="ARBA" id="ARBA00033409"/>
    </source>
</evidence>